<dbReference type="InterPro" id="IPR016169">
    <property type="entry name" value="FAD-bd_PCMH_sub2"/>
</dbReference>
<dbReference type="Proteomes" id="UP000294480">
    <property type="component" value="Unassembled WGS sequence"/>
</dbReference>
<dbReference type="SUPFAM" id="SSF56176">
    <property type="entry name" value="FAD-binding/transporter-associated domain-like"/>
    <property type="match status" value="1"/>
</dbReference>
<name>A0A4R6Y186_9BURK</name>
<dbReference type="NCBIfam" id="NF008439">
    <property type="entry name" value="PRK11282.1"/>
    <property type="match status" value="1"/>
</dbReference>
<keyword evidence="2" id="KW-0274">FAD</keyword>
<keyword evidence="5" id="KW-1185">Reference proteome</keyword>
<dbReference type="RefSeq" id="WP_162845237.1">
    <property type="nucleotide sequence ID" value="NZ_SNZE01000027.1"/>
</dbReference>
<accession>A0A4R6Y186</accession>
<evidence type="ECO:0000256" key="2">
    <source>
        <dbReference type="ARBA" id="ARBA00022827"/>
    </source>
</evidence>
<dbReference type="EMBL" id="SNZE01000027">
    <property type="protein sequence ID" value="TDR29065.1"/>
    <property type="molecule type" value="Genomic_DNA"/>
</dbReference>
<dbReference type="InterPro" id="IPR006094">
    <property type="entry name" value="Oxid_FAD_bind_N"/>
</dbReference>
<evidence type="ECO:0000313" key="4">
    <source>
        <dbReference type="EMBL" id="TDR29065.1"/>
    </source>
</evidence>
<proteinExistence type="predicted"/>
<dbReference type="Gene3D" id="3.30.465.10">
    <property type="match status" value="1"/>
</dbReference>
<dbReference type="InterPro" id="IPR036318">
    <property type="entry name" value="FAD-bd_PCMH-like_sf"/>
</dbReference>
<gene>
    <name evidence="4" type="ORF">DFR44_12724</name>
</gene>
<dbReference type="SUPFAM" id="SSF55103">
    <property type="entry name" value="FAD-linked oxidases, C-terminal domain"/>
    <property type="match status" value="1"/>
</dbReference>
<evidence type="ECO:0000256" key="1">
    <source>
        <dbReference type="ARBA" id="ARBA00022630"/>
    </source>
</evidence>
<keyword evidence="1" id="KW-0285">Flavoprotein</keyword>
<dbReference type="GO" id="GO:0003824">
    <property type="term" value="F:catalytic activity"/>
    <property type="evidence" value="ECO:0007669"/>
    <property type="project" value="InterPro"/>
</dbReference>
<dbReference type="InterPro" id="IPR016164">
    <property type="entry name" value="FAD-linked_Oxase-like_C"/>
</dbReference>
<dbReference type="GO" id="GO:0071949">
    <property type="term" value="F:FAD binding"/>
    <property type="evidence" value="ECO:0007669"/>
    <property type="project" value="InterPro"/>
</dbReference>
<sequence length="373" mass="41294">MERILQRWQQQIEAAHANQEPLRIRGAGTKDFFGHLEGELLETTDLKGIIDYEPTELVVTVRAGTPWSDLEQALKEKNQYLPFEPPFVSKGATVGGVINAGWAGAARLYVGGIWDYVLGAQLFNFKGDLLTFGGNVMKNVAGYDVSRLLVGSMGGLGVMTQVSLKVLPQPVMSCTVQLNCDFSTAQQLCRQFLVKPIVVVGTAWFDGVLTVRLAGVKPAIAAGLRMLDEWAKTLTSEPWCELEDELAFWTDLNEQTHPYFSQPPSDKHALWRAVLPTAVNGLDVHADAGLGMWGGALRWLWALPEENLISRFQVAGGHAIIYRRALNMQDDVMVHTDVEPNLRALQLAVKSQFDPQHIFNRHRLGLGEAKHVS</sequence>
<dbReference type="Pfam" id="PF01565">
    <property type="entry name" value="FAD_binding_4"/>
    <property type="match status" value="1"/>
</dbReference>
<evidence type="ECO:0000313" key="5">
    <source>
        <dbReference type="Proteomes" id="UP000294480"/>
    </source>
</evidence>
<dbReference type="InterPro" id="IPR016166">
    <property type="entry name" value="FAD-bd_PCMH"/>
</dbReference>
<comment type="caution">
    <text evidence="4">The sequence shown here is derived from an EMBL/GenBank/DDBJ whole genome shotgun (WGS) entry which is preliminary data.</text>
</comment>
<evidence type="ECO:0000259" key="3">
    <source>
        <dbReference type="PROSITE" id="PS51387"/>
    </source>
</evidence>
<dbReference type="PROSITE" id="PS51387">
    <property type="entry name" value="FAD_PCMH"/>
    <property type="match status" value="1"/>
</dbReference>
<feature type="domain" description="FAD-binding PCMH-type" evidence="3">
    <location>
        <begin position="1"/>
        <end position="169"/>
    </location>
</feature>
<reference evidence="4 5" key="1">
    <citation type="submission" date="2019-03" db="EMBL/GenBank/DDBJ databases">
        <title>Genomic Encyclopedia of Type Strains, Phase IV (KMG-IV): sequencing the most valuable type-strain genomes for metagenomic binning, comparative biology and taxonomic classification.</title>
        <authorList>
            <person name="Goeker M."/>
        </authorList>
    </citation>
    <scope>NUCLEOTIDE SEQUENCE [LARGE SCALE GENOMIC DNA]</scope>
    <source>
        <strain evidence="4 5">DSM 102852</strain>
    </source>
</reference>
<organism evidence="4 5">
    <name type="scientific">Hydromonas duriensis</name>
    <dbReference type="NCBI Taxonomy" id="1527608"/>
    <lineage>
        <taxon>Bacteria</taxon>
        <taxon>Pseudomonadati</taxon>
        <taxon>Pseudomonadota</taxon>
        <taxon>Betaproteobacteria</taxon>
        <taxon>Burkholderiales</taxon>
        <taxon>Burkholderiaceae</taxon>
        <taxon>Hydromonas</taxon>
    </lineage>
</organism>
<dbReference type="AlphaFoldDB" id="A0A4R6Y186"/>
<protein>
    <submittedName>
        <fullName evidence="4">Glycolate oxidase FAD binding subunit</fullName>
    </submittedName>
</protein>
<dbReference type="PANTHER" id="PTHR11748:SF103">
    <property type="entry name" value="GLYCOLATE OXIDASE SUBUNIT GLCE"/>
    <property type="match status" value="1"/>
</dbReference>
<dbReference type="PANTHER" id="PTHR11748">
    <property type="entry name" value="D-LACTATE DEHYDROGENASE"/>
    <property type="match status" value="1"/>
</dbReference>